<dbReference type="HOGENOM" id="CLU_038421_0_1_1"/>
<dbReference type="EMBL" id="JH993087">
    <property type="protein sequence ID" value="EKX35626.1"/>
    <property type="molecule type" value="Genomic_DNA"/>
</dbReference>
<dbReference type="InterPro" id="IPR036603">
    <property type="entry name" value="RBP11-like"/>
</dbReference>
<dbReference type="EnsemblProtists" id="EKX35626">
    <property type="protein sequence ID" value="EKX35626"/>
    <property type="gene ID" value="GUITHDRAFT_90183"/>
</dbReference>
<dbReference type="Gene3D" id="3.30.1360.10">
    <property type="entry name" value="RNA polymerase, RBP11-like subunit"/>
    <property type="match status" value="1"/>
</dbReference>
<dbReference type="AlphaFoldDB" id="L1IH90"/>
<dbReference type="InterPro" id="IPR036643">
    <property type="entry name" value="RNApol_insert_sf"/>
</dbReference>
<keyword evidence="1" id="KW-0240">DNA-directed RNA polymerase</keyword>
<dbReference type="GeneID" id="17292360"/>
<proteinExistence type="inferred from homology"/>
<dbReference type="GO" id="GO:0046983">
    <property type="term" value="F:protein dimerization activity"/>
    <property type="evidence" value="ECO:0007669"/>
    <property type="project" value="InterPro"/>
</dbReference>
<evidence type="ECO:0000256" key="2">
    <source>
        <dbReference type="ARBA" id="ARBA00023163"/>
    </source>
</evidence>
<evidence type="ECO:0000256" key="4">
    <source>
        <dbReference type="SAM" id="Coils"/>
    </source>
</evidence>
<dbReference type="GO" id="GO:0005666">
    <property type="term" value="C:RNA polymerase III complex"/>
    <property type="evidence" value="ECO:0007669"/>
    <property type="project" value="TreeGrafter"/>
</dbReference>
<dbReference type="PaxDb" id="55529-EKX35626"/>
<keyword evidence="8" id="KW-1185">Reference proteome</keyword>
<reference evidence="7" key="3">
    <citation type="submission" date="2016-03" db="UniProtKB">
        <authorList>
            <consortium name="EnsemblProtists"/>
        </authorList>
    </citation>
    <scope>IDENTIFICATION</scope>
</reference>
<dbReference type="KEGG" id="gtt:GUITHDRAFT_90183"/>
<evidence type="ECO:0000259" key="5">
    <source>
        <dbReference type="SMART" id="SM00662"/>
    </source>
</evidence>
<dbReference type="InterPro" id="IPR022842">
    <property type="entry name" value="RNAP_Rpo3/Rpb3/RPAC1"/>
</dbReference>
<dbReference type="PANTHER" id="PTHR11800">
    <property type="entry name" value="DNA-DIRECTED RNA POLYMERASE"/>
    <property type="match status" value="1"/>
</dbReference>
<keyword evidence="4" id="KW-0175">Coiled coil</keyword>
<reference evidence="6 8" key="1">
    <citation type="journal article" date="2012" name="Nature">
        <title>Algal genomes reveal evolutionary mosaicism and the fate of nucleomorphs.</title>
        <authorList>
            <consortium name="DOE Joint Genome Institute"/>
            <person name="Curtis B.A."/>
            <person name="Tanifuji G."/>
            <person name="Burki F."/>
            <person name="Gruber A."/>
            <person name="Irimia M."/>
            <person name="Maruyama S."/>
            <person name="Arias M.C."/>
            <person name="Ball S.G."/>
            <person name="Gile G.H."/>
            <person name="Hirakawa Y."/>
            <person name="Hopkins J.F."/>
            <person name="Kuo A."/>
            <person name="Rensing S.A."/>
            <person name="Schmutz J."/>
            <person name="Symeonidi A."/>
            <person name="Elias M."/>
            <person name="Eveleigh R.J."/>
            <person name="Herman E.K."/>
            <person name="Klute M.J."/>
            <person name="Nakayama T."/>
            <person name="Obornik M."/>
            <person name="Reyes-Prieto A."/>
            <person name="Armbrust E.V."/>
            <person name="Aves S.J."/>
            <person name="Beiko R.G."/>
            <person name="Coutinho P."/>
            <person name="Dacks J.B."/>
            <person name="Durnford D.G."/>
            <person name="Fast N.M."/>
            <person name="Green B.R."/>
            <person name="Grisdale C.J."/>
            <person name="Hempel F."/>
            <person name="Henrissat B."/>
            <person name="Hoppner M.P."/>
            <person name="Ishida K."/>
            <person name="Kim E."/>
            <person name="Koreny L."/>
            <person name="Kroth P.G."/>
            <person name="Liu Y."/>
            <person name="Malik S.B."/>
            <person name="Maier U.G."/>
            <person name="McRose D."/>
            <person name="Mock T."/>
            <person name="Neilson J.A."/>
            <person name="Onodera N.T."/>
            <person name="Poole A.M."/>
            <person name="Pritham E.J."/>
            <person name="Richards T.A."/>
            <person name="Rocap G."/>
            <person name="Roy S.W."/>
            <person name="Sarai C."/>
            <person name="Schaack S."/>
            <person name="Shirato S."/>
            <person name="Slamovits C.H."/>
            <person name="Spencer D.F."/>
            <person name="Suzuki S."/>
            <person name="Worden A.Z."/>
            <person name="Zauner S."/>
            <person name="Barry K."/>
            <person name="Bell C."/>
            <person name="Bharti A.K."/>
            <person name="Crow J.A."/>
            <person name="Grimwood J."/>
            <person name="Kramer R."/>
            <person name="Lindquist E."/>
            <person name="Lucas S."/>
            <person name="Salamov A."/>
            <person name="McFadden G.I."/>
            <person name="Lane C.E."/>
            <person name="Keeling P.J."/>
            <person name="Gray M.W."/>
            <person name="Grigoriev I.V."/>
            <person name="Archibald J.M."/>
        </authorList>
    </citation>
    <scope>NUCLEOTIDE SEQUENCE</scope>
    <source>
        <strain evidence="6 8">CCMP2712</strain>
    </source>
</reference>
<dbReference type="RefSeq" id="XP_005822606.1">
    <property type="nucleotide sequence ID" value="XM_005822549.1"/>
</dbReference>
<dbReference type="Pfam" id="PF01193">
    <property type="entry name" value="RNA_pol_L"/>
    <property type="match status" value="1"/>
</dbReference>
<evidence type="ECO:0000256" key="3">
    <source>
        <dbReference type="ARBA" id="ARBA00025804"/>
    </source>
</evidence>
<dbReference type="GO" id="GO:0006351">
    <property type="term" value="P:DNA-templated transcription"/>
    <property type="evidence" value="ECO:0007669"/>
    <property type="project" value="InterPro"/>
</dbReference>
<protein>
    <recommendedName>
        <fullName evidence="5">DNA-directed RNA polymerase RpoA/D/Rpb3-type domain-containing protein</fullName>
    </recommendedName>
</protein>
<name>L1IH90_GUITC</name>
<evidence type="ECO:0000313" key="6">
    <source>
        <dbReference type="EMBL" id="EKX35626.1"/>
    </source>
</evidence>
<dbReference type="GO" id="GO:0005736">
    <property type="term" value="C:RNA polymerase I complex"/>
    <property type="evidence" value="ECO:0007669"/>
    <property type="project" value="TreeGrafter"/>
</dbReference>
<dbReference type="SMART" id="SM00662">
    <property type="entry name" value="RPOLD"/>
    <property type="match status" value="1"/>
</dbReference>
<dbReference type="InterPro" id="IPR033901">
    <property type="entry name" value="RNAPI/III_AC40"/>
</dbReference>
<dbReference type="SUPFAM" id="SSF55257">
    <property type="entry name" value="RBP11-like subunits of RNA polymerase"/>
    <property type="match status" value="1"/>
</dbReference>
<evidence type="ECO:0000256" key="1">
    <source>
        <dbReference type="ARBA" id="ARBA00022478"/>
    </source>
</evidence>
<evidence type="ECO:0000313" key="7">
    <source>
        <dbReference type="EnsemblProtists" id="EKX35626"/>
    </source>
</evidence>
<reference evidence="8" key="2">
    <citation type="submission" date="2012-11" db="EMBL/GenBank/DDBJ databases">
        <authorList>
            <person name="Kuo A."/>
            <person name="Curtis B.A."/>
            <person name="Tanifuji G."/>
            <person name="Burki F."/>
            <person name="Gruber A."/>
            <person name="Irimia M."/>
            <person name="Maruyama S."/>
            <person name="Arias M.C."/>
            <person name="Ball S.G."/>
            <person name="Gile G.H."/>
            <person name="Hirakawa Y."/>
            <person name="Hopkins J.F."/>
            <person name="Rensing S.A."/>
            <person name="Schmutz J."/>
            <person name="Symeonidi A."/>
            <person name="Elias M."/>
            <person name="Eveleigh R.J."/>
            <person name="Herman E.K."/>
            <person name="Klute M.J."/>
            <person name="Nakayama T."/>
            <person name="Obornik M."/>
            <person name="Reyes-Prieto A."/>
            <person name="Armbrust E.V."/>
            <person name="Aves S.J."/>
            <person name="Beiko R.G."/>
            <person name="Coutinho P."/>
            <person name="Dacks J.B."/>
            <person name="Durnford D.G."/>
            <person name="Fast N.M."/>
            <person name="Green B.R."/>
            <person name="Grisdale C."/>
            <person name="Hempe F."/>
            <person name="Henrissat B."/>
            <person name="Hoppner M.P."/>
            <person name="Ishida K.-I."/>
            <person name="Kim E."/>
            <person name="Koreny L."/>
            <person name="Kroth P.G."/>
            <person name="Liu Y."/>
            <person name="Malik S.-B."/>
            <person name="Maier U.G."/>
            <person name="McRose D."/>
            <person name="Mock T."/>
            <person name="Neilson J.A."/>
            <person name="Onodera N.T."/>
            <person name="Poole A.M."/>
            <person name="Pritham E.J."/>
            <person name="Richards T.A."/>
            <person name="Rocap G."/>
            <person name="Roy S.W."/>
            <person name="Sarai C."/>
            <person name="Schaack S."/>
            <person name="Shirato S."/>
            <person name="Slamovits C.H."/>
            <person name="Spencer D.F."/>
            <person name="Suzuki S."/>
            <person name="Worden A.Z."/>
            <person name="Zauner S."/>
            <person name="Barry K."/>
            <person name="Bell C."/>
            <person name="Bharti A.K."/>
            <person name="Crow J.A."/>
            <person name="Grimwood J."/>
            <person name="Kramer R."/>
            <person name="Lindquist E."/>
            <person name="Lucas S."/>
            <person name="Salamov A."/>
            <person name="McFadden G.I."/>
            <person name="Lane C.E."/>
            <person name="Keeling P.J."/>
            <person name="Gray M.W."/>
            <person name="Grigoriev I.V."/>
            <person name="Archibald J.M."/>
        </authorList>
    </citation>
    <scope>NUCLEOTIDE SEQUENCE</scope>
    <source>
        <strain evidence="8">CCMP2712</strain>
    </source>
</reference>
<evidence type="ECO:0000313" key="8">
    <source>
        <dbReference type="Proteomes" id="UP000011087"/>
    </source>
</evidence>
<feature type="coiled-coil region" evidence="4">
    <location>
        <begin position="338"/>
        <end position="372"/>
    </location>
</feature>
<gene>
    <name evidence="6" type="ORF">GUITHDRAFT_90183</name>
</gene>
<dbReference type="Pfam" id="PF01000">
    <property type="entry name" value="RNA_pol_A_bac"/>
    <property type="match status" value="1"/>
</dbReference>
<dbReference type="HAMAP" id="MF_00320">
    <property type="entry name" value="RNApol_arch_Rpo3"/>
    <property type="match status" value="1"/>
</dbReference>
<dbReference type="SUPFAM" id="SSF56553">
    <property type="entry name" value="Insert subdomain of RNA polymerase alpha subunit"/>
    <property type="match status" value="1"/>
</dbReference>
<keyword evidence="2" id="KW-0804">Transcription</keyword>
<feature type="domain" description="DNA-directed RNA polymerase RpoA/D/Rpb3-type" evidence="5">
    <location>
        <begin position="62"/>
        <end position="351"/>
    </location>
</feature>
<accession>L1IH90</accession>
<dbReference type="InterPro" id="IPR050518">
    <property type="entry name" value="Rpo3/RPB3_RNA_Pol_subunit"/>
</dbReference>
<dbReference type="Gene3D" id="2.170.120.12">
    <property type="entry name" value="DNA-directed RNA polymerase, insert domain"/>
    <property type="match status" value="1"/>
</dbReference>
<dbReference type="CDD" id="cd07032">
    <property type="entry name" value="RNAP_I_II_AC40"/>
    <property type="match status" value="1"/>
</dbReference>
<organism evidence="6">
    <name type="scientific">Guillardia theta (strain CCMP2712)</name>
    <name type="common">Cryptophyte</name>
    <dbReference type="NCBI Taxonomy" id="905079"/>
    <lineage>
        <taxon>Eukaryota</taxon>
        <taxon>Cryptophyceae</taxon>
        <taxon>Pyrenomonadales</taxon>
        <taxon>Geminigeraceae</taxon>
        <taxon>Guillardia</taxon>
    </lineage>
</organism>
<dbReference type="eggNOG" id="KOG1521">
    <property type="taxonomic scope" value="Eukaryota"/>
</dbReference>
<dbReference type="STRING" id="905079.L1IH90"/>
<dbReference type="PANTHER" id="PTHR11800:SF13">
    <property type="entry name" value="DNA-DIRECTED RNA POLYMERASES I AND III SUBUNIT RPAC1"/>
    <property type="match status" value="1"/>
</dbReference>
<comment type="similarity">
    <text evidence="3">Belongs to the archaeal Rpo3/eukaryotic RPB3 RNA polymerase subunit family.</text>
</comment>
<dbReference type="InterPro" id="IPR011262">
    <property type="entry name" value="DNA-dir_RNA_pol_insert"/>
</dbReference>
<sequence>MMKSEKMSADLRFFKEYVICNGTAPTHTTTYSPGTFPEDEVLDINKWRDRVKMKILEIKEDQMSFDLSGIEVALANSIRRVLLAEVPTMAIEKVFVYNNTGVLRDELVAQRLGLIPIMADPEIFSWPSAEAKGADETTNLDKLEKEVIKFKLKVKCKKPPHDSADKEPINGKVFSSQLEWIPIGKQAETFKSSPPAPVHDDILITRLRPGQELDMEMHCHKGNNCGDRGHAKWSPVATAWYRLLPRIDLVEEVTGDLADSLVKKCPMDCFDIEEAHGVPGGRRAIVSDKVRDCTLCRECIREPELAKAVRLARKKDHFIFTIESTGIIKPAQLFKQALQVLKGKAQNMLDHLEQLEGDLAVQAMEVDEDNQQAES</sequence>
<dbReference type="InterPro" id="IPR011263">
    <property type="entry name" value="DNA-dir_RNA_pol_RpoA/D/Rpb3"/>
</dbReference>
<dbReference type="GO" id="GO:0003899">
    <property type="term" value="F:DNA-directed RNA polymerase activity"/>
    <property type="evidence" value="ECO:0007669"/>
    <property type="project" value="InterPro"/>
</dbReference>
<dbReference type="OrthoDB" id="270173at2759"/>
<dbReference type="Proteomes" id="UP000011087">
    <property type="component" value="Unassembled WGS sequence"/>
</dbReference>
<dbReference type="OMA" id="MFPEVVF"/>
<dbReference type="NCBIfam" id="NF001988">
    <property type="entry name" value="PRK00783.1"/>
    <property type="match status" value="1"/>
</dbReference>